<evidence type="ECO:0008006" key="5">
    <source>
        <dbReference type="Google" id="ProtNLM"/>
    </source>
</evidence>
<keyword evidence="2" id="KW-0732">Signal</keyword>
<feature type="signal peptide" evidence="2">
    <location>
        <begin position="1"/>
        <end position="39"/>
    </location>
</feature>
<dbReference type="Proteomes" id="UP001163152">
    <property type="component" value="Chromosome"/>
</dbReference>
<proteinExistence type="predicted"/>
<dbReference type="RefSeq" id="WP_268607931.1">
    <property type="nucleotide sequence ID" value="NZ_CP113797.1"/>
</dbReference>
<keyword evidence="4" id="KW-1185">Reference proteome</keyword>
<evidence type="ECO:0000313" key="3">
    <source>
        <dbReference type="EMBL" id="WAL58510.1"/>
    </source>
</evidence>
<feature type="compositionally biased region" description="Polar residues" evidence="1">
    <location>
        <begin position="42"/>
        <end position="56"/>
    </location>
</feature>
<sequence length="127" mass="14041">MIKQIYQSATRPQCMLRSVSILLSALTGTLLLSTMPAIAQSANSDALQRTGSSDQDPNAFGDTGLDMFDLIHRAQQGAIRNPYEFSREQQTNINSEAENFRTRQREALEQQPGNMPTTVPVTQPQAD</sequence>
<reference evidence="3" key="1">
    <citation type="submission" date="2022-12" db="EMBL/GenBank/DDBJ databases">
        <title>Polyphasic identification of a Novel Hot-Spring Cyanobacterium Ocullathermofonsia sinensis gen nov. sp. nov. and Genomic Insights on its Adaptations to the Thermal Habitat.</title>
        <authorList>
            <person name="Daroch M."/>
            <person name="Tang J."/>
            <person name="Jiang Y."/>
        </authorList>
    </citation>
    <scope>NUCLEOTIDE SEQUENCE</scope>
    <source>
        <strain evidence="3">PKUAC-SCTA174</strain>
    </source>
</reference>
<protein>
    <recommendedName>
        <fullName evidence="5">DUF4168 domain-containing protein</fullName>
    </recommendedName>
</protein>
<feature type="region of interest" description="Disordered" evidence="1">
    <location>
        <begin position="42"/>
        <end position="64"/>
    </location>
</feature>
<name>A0A9E8Z8L9_9CYAN</name>
<organism evidence="3 4">
    <name type="scientific">Thermocoleostomius sinensis A174</name>
    <dbReference type="NCBI Taxonomy" id="2016057"/>
    <lineage>
        <taxon>Bacteria</taxon>
        <taxon>Bacillati</taxon>
        <taxon>Cyanobacteriota</taxon>
        <taxon>Cyanophyceae</taxon>
        <taxon>Oculatellales</taxon>
        <taxon>Oculatellaceae</taxon>
        <taxon>Thermocoleostomius</taxon>
    </lineage>
</organism>
<accession>A0A9E8Z8L9</accession>
<evidence type="ECO:0000256" key="2">
    <source>
        <dbReference type="SAM" id="SignalP"/>
    </source>
</evidence>
<feature type="compositionally biased region" description="Polar residues" evidence="1">
    <location>
        <begin position="111"/>
        <end position="127"/>
    </location>
</feature>
<evidence type="ECO:0000313" key="4">
    <source>
        <dbReference type="Proteomes" id="UP001163152"/>
    </source>
</evidence>
<gene>
    <name evidence="3" type="ORF">OXH18_15115</name>
</gene>
<feature type="chain" id="PRO_5039198068" description="DUF4168 domain-containing protein" evidence="2">
    <location>
        <begin position="40"/>
        <end position="127"/>
    </location>
</feature>
<dbReference type="EMBL" id="CP113797">
    <property type="protein sequence ID" value="WAL58510.1"/>
    <property type="molecule type" value="Genomic_DNA"/>
</dbReference>
<feature type="region of interest" description="Disordered" evidence="1">
    <location>
        <begin position="107"/>
        <end position="127"/>
    </location>
</feature>
<evidence type="ECO:0000256" key="1">
    <source>
        <dbReference type="SAM" id="MobiDB-lite"/>
    </source>
</evidence>
<dbReference type="KEGG" id="tsin:OXH18_15115"/>
<dbReference type="AlphaFoldDB" id="A0A9E8Z8L9"/>